<name>A0ABN2J2F7_9ACTN</name>
<dbReference type="PANTHER" id="PTHR11715:SF3">
    <property type="entry name" value="GLYCINE CLEAVAGE SYSTEM H PROTEIN-RELATED"/>
    <property type="match status" value="1"/>
</dbReference>
<evidence type="ECO:0000256" key="2">
    <source>
        <dbReference type="ARBA" id="ARBA00022823"/>
    </source>
</evidence>
<comment type="subunit">
    <text evidence="3">The glycine cleavage system is composed of four proteins: P, T, L and H.</text>
</comment>
<dbReference type="CDD" id="cd06848">
    <property type="entry name" value="GCS_H"/>
    <property type="match status" value="1"/>
</dbReference>
<organism evidence="6 7">
    <name type="scientific">Dietzia cercidiphylli</name>
    <dbReference type="NCBI Taxonomy" id="498199"/>
    <lineage>
        <taxon>Bacteria</taxon>
        <taxon>Bacillati</taxon>
        <taxon>Actinomycetota</taxon>
        <taxon>Actinomycetes</taxon>
        <taxon>Mycobacteriales</taxon>
        <taxon>Dietziaceae</taxon>
        <taxon>Dietzia</taxon>
    </lineage>
</organism>
<dbReference type="PANTHER" id="PTHR11715">
    <property type="entry name" value="GLYCINE CLEAVAGE SYSTEM H PROTEIN"/>
    <property type="match status" value="1"/>
</dbReference>
<keyword evidence="2 3" id="KW-0450">Lipoyl</keyword>
<feature type="domain" description="Lipoyl-binding" evidence="5">
    <location>
        <begin position="39"/>
        <end position="121"/>
    </location>
</feature>
<gene>
    <name evidence="3 6" type="primary">gcvH</name>
    <name evidence="6" type="ORF">GCM10009831_27480</name>
</gene>
<keyword evidence="7" id="KW-1185">Reference proteome</keyword>
<comment type="cofactor">
    <cofactor evidence="3">
        <name>(R)-lipoate</name>
        <dbReference type="ChEBI" id="CHEBI:83088"/>
    </cofactor>
    <text evidence="3">Binds 1 lipoyl cofactor covalently.</text>
</comment>
<dbReference type="InterPro" id="IPR017453">
    <property type="entry name" value="GCV_H_sub"/>
</dbReference>
<dbReference type="Gene3D" id="2.40.50.100">
    <property type="match status" value="1"/>
</dbReference>
<evidence type="ECO:0000313" key="6">
    <source>
        <dbReference type="EMBL" id="GAA1716211.1"/>
    </source>
</evidence>
<comment type="function">
    <text evidence="3">The glycine cleavage system catalyzes the degradation of glycine. The H protein shuttles the methylamine group of glycine from the P protein to the T protein.</text>
</comment>
<dbReference type="NCBIfam" id="TIGR00527">
    <property type="entry name" value="gcvH"/>
    <property type="match status" value="1"/>
</dbReference>
<dbReference type="InterPro" id="IPR002930">
    <property type="entry name" value="GCV_H"/>
</dbReference>
<evidence type="ECO:0000256" key="3">
    <source>
        <dbReference type="HAMAP-Rule" id="MF_00272"/>
    </source>
</evidence>
<evidence type="ECO:0000313" key="7">
    <source>
        <dbReference type="Proteomes" id="UP001500383"/>
    </source>
</evidence>
<evidence type="ECO:0000259" key="5">
    <source>
        <dbReference type="PROSITE" id="PS50968"/>
    </source>
</evidence>
<evidence type="ECO:0000256" key="4">
    <source>
        <dbReference type="SAM" id="MobiDB-lite"/>
    </source>
</evidence>
<sequence>MYTPSEPREKGTSVSDQNIPDQLRYTDEHEWVERVSDTRVRIGITEYAQSKLGDIVFVQLPDVGGETESGEPFGEVESPKSVSDLYAPLSGKVVEVNTALETSPELVNSDPYGEGWIVVLEIPDVDDLETQLEQTLDSDGYAKITEG</sequence>
<dbReference type="PROSITE" id="PS50968">
    <property type="entry name" value="BIOTINYL_LIPOYL"/>
    <property type="match status" value="1"/>
</dbReference>
<dbReference type="RefSeq" id="WP_182609311.1">
    <property type="nucleotide sequence ID" value="NZ_BAAAQG010000013.1"/>
</dbReference>
<reference evidence="6 7" key="1">
    <citation type="journal article" date="2019" name="Int. J. Syst. Evol. Microbiol.">
        <title>The Global Catalogue of Microorganisms (GCM) 10K type strain sequencing project: providing services to taxonomists for standard genome sequencing and annotation.</title>
        <authorList>
            <consortium name="The Broad Institute Genomics Platform"/>
            <consortium name="The Broad Institute Genome Sequencing Center for Infectious Disease"/>
            <person name="Wu L."/>
            <person name="Ma J."/>
        </authorList>
    </citation>
    <scope>NUCLEOTIDE SEQUENCE [LARGE SCALE GENOMIC DNA]</scope>
    <source>
        <strain evidence="6 7">JCM 16002</strain>
    </source>
</reference>
<dbReference type="Pfam" id="PF01597">
    <property type="entry name" value="GCV_H"/>
    <property type="match status" value="1"/>
</dbReference>
<feature type="region of interest" description="Disordered" evidence="4">
    <location>
        <begin position="1"/>
        <end position="22"/>
    </location>
</feature>
<dbReference type="InterPro" id="IPR033753">
    <property type="entry name" value="GCV_H/Fam206"/>
</dbReference>
<dbReference type="InterPro" id="IPR011053">
    <property type="entry name" value="Single_hybrid_motif"/>
</dbReference>
<dbReference type="SUPFAM" id="SSF51230">
    <property type="entry name" value="Single hybrid motif"/>
    <property type="match status" value="1"/>
</dbReference>
<feature type="compositionally biased region" description="Basic and acidic residues" evidence="4">
    <location>
        <begin position="1"/>
        <end position="11"/>
    </location>
</feature>
<dbReference type="Proteomes" id="UP001500383">
    <property type="component" value="Unassembled WGS sequence"/>
</dbReference>
<comment type="similarity">
    <text evidence="1 3">Belongs to the GcvH family.</text>
</comment>
<dbReference type="EMBL" id="BAAAQG010000013">
    <property type="protein sequence ID" value="GAA1716211.1"/>
    <property type="molecule type" value="Genomic_DNA"/>
</dbReference>
<evidence type="ECO:0000256" key="1">
    <source>
        <dbReference type="ARBA" id="ARBA00009249"/>
    </source>
</evidence>
<accession>A0ABN2J2F7</accession>
<proteinExistence type="inferred from homology"/>
<dbReference type="NCBIfam" id="NF002270">
    <property type="entry name" value="PRK01202.1"/>
    <property type="match status" value="1"/>
</dbReference>
<feature type="modified residue" description="N6-lipoyllysine" evidence="3">
    <location>
        <position position="80"/>
    </location>
</feature>
<protein>
    <recommendedName>
        <fullName evidence="3">Glycine cleavage system H protein</fullName>
    </recommendedName>
</protein>
<comment type="caution">
    <text evidence="6">The sequence shown here is derived from an EMBL/GenBank/DDBJ whole genome shotgun (WGS) entry which is preliminary data.</text>
</comment>
<dbReference type="HAMAP" id="MF_00272">
    <property type="entry name" value="GcvH"/>
    <property type="match status" value="1"/>
</dbReference>
<dbReference type="InterPro" id="IPR000089">
    <property type="entry name" value="Biotin_lipoyl"/>
</dbReference>